<gene>
    <name evidence="4" type="primary">tssI</name>
    <name evidence="4" type="ORF">E8A74_46205</name>
</gene>
<accession>A0A4U1INY4</accession>
<comment type="similarity">
    <text evidence="1">Belongs to the VgrG protein family.</text>
</comment>
<dbReference type="OrthoDB" id="5477241at2"/>
<organism evidence="4 5">
    <name type="scientific">Polyangium fumosum</name>
    <dbReference type="NCBI Taxonomy" id="889272"/>
    <lineage>
        <taxon>Bacteria</taxon>
        <taxon>Pseudomonadati</taxon>
        <taxon>Myxococcota</taxon>
        <taxon>Polyangia</taxon>
        <taxon>Polyangiales</taxon>
        <taxon>Polyangiaceae</taxon>
        <taxon>Polyangium</taxon>
    </lineage>
</organism>
<protein>
    <submittedName>
        <fullName evidence="4">Type VI secretion system tip protein VgrG</fullName>
    </submittedName>
</protein>
<dbReference type="AlphaFoldDB" id="A0A4U1INY4"/>
<evidence type="ECO:0000256" key="1">
    <source>
        <dbReference type="ARBA" id="ARBA00005558"/>
    </source>
</evidence>
<dbReference type="SUPFAM" id="SSF69255">
    <property type="entry name" value="gp5 N-terminal domain-like"/>
    <property type="match status" value="1"/>
</dbReference>
<feature type="domain" description="Gp5/Type VI secretion system Vgr protein OB-fold" evidence="2">
    <location>
        <begin position="428"/>
        <end position="492"/>
    </location>
</feature>
<dbReference type="SUPFAM" id="SSF69279">
    <property type="entry name" value="Phage tail proteins"/>
    <property type="match status" value="2"/>
</dbReference>
<dbReference type="RefSeq" id="WP_136935572.1">
    <property type="nucleotide sequence ID" value="NZ_SSMQ01000092.1"/>
</dbReference>
<dbReference type="Pfam" id="PF22178">
    <property type="entry name" value="Gp5_trimer_C"/>
    <property type="match status" value="1"/>
</dbReference>
<dbReference type="InterPro" id="IPR054030">
    <property type="entry name" value="Gp5_Vgr_C"/>
</dbReference>
<evidence type="ECO:0000259" key="3">
    <source>
        <dbReference type="Pfam" id="PF22178"/>
    </source>
</evidence>
<evidence type="ECO:0000313" key="4">
    <source>
        <dbReference type="EMBL" id="TKC95832.1"/>
    </source>
</evidence>
<dbReference type="InterPro" id="IPR006531">
    <property type="entry name" value="Gp5/Vgr_OB"/>
</dbReference>
<keyword evidence="5" id="KW-1185">Reference proteome</keyword>
<dbReference type="SUPFAM" id="SSF69349">
    <property type="entry name" value="Phage fibre proteins"/>
    <property type="match status" value="1"/>
</dbReference>
<proteinExistence type="inferred from homology"/>
<reference evidence="4 5" key="1">
    <citation type="submission" date="2019-04" db="EMBL/GenBank/DDBJ databases">
        <authorList>
            <person name="Li Y."/>
            <person name="Wang J."/>
        </authorList>
    </citation>
    <scope>NUCLEOTIDE SEQUENCE [LARGE SCALE GENOMIC DNA]</scope>
    <source>
        <strain evidence="4 5">DSM 14668</strain>
    </source>
</reference>
<dbReference type="InterPro" id="IPR037026">
    <property type="entry name" value="Vgr_OB-fold_dom_sf"/>
</dbReference>
<dbReference type="Pfam" id="PF05954">
    <property type="entry name" value="Phage_GPD"/>
    <property type="match status" value="1"/>
</dbReference>
<name>A0A4U1INY4_9BACT</name>
<evidence type="ECO:0000259" key="2">
    <source>
        <dbReference type="Pfam" id="PF04717"/>
    </source>
</evidence>
<comment type="caution">
    <text evidence="4">The sequence shown here is derived from an EMBL/GenBank/DDBJ whole genome shotgun (WGS) entry which is preliminary data.</text>
</comment>
<dbReference type="EMBL" id="SSMQ01000092">
    <property type="protein sequence ID" value="TKC95832.1"/>
    <property type="molecule type" value="Genomic_DNA"/>
</dbReference>
<evidence type="ECO:0000313" key="5">
    <source>
        <dbReference type="Proteomes" id="UP000309215"/>
    </source>
</evidence>
<dbReference type="Gene3D" id="3.55.50.10">
    <property type="entry name" value="Baseplate protein-like domains"/>
    <property type="match status" value="1"/>
</dbReference>
<dbReference type="InterPro" id="IPR006533">
    <property type="entry name" value="T6SS_Vgr_RhsGE"/>
</dbReference>
<dbReference type="Gene3D" id="2.30.110.50">
    <property type="match status" value="1"/>
</dbReference>
<feature type="domain" description="Gp5/Type VI secretion system Vgr C-terminal trimerisation" evidence="3">
    <location>
        <begin position="506"/>
        <end position="613"/>
    </location>
</feature>
<dbReference type="Gene3D" id="4.10.220.110">
    <property type="match status" value="1"/>
</dbReference>
<dbReference type="Gene3D" id="2.40.50.230">
    <property type="entry name" value="Gp5 N-terminal domain"/>
    <property type="match status" value="1"/>
</dbReference>
<dbReference type="NCBIfam" id="TIGR03361">
    <property type="entry name" value="VI_Rhs_Vgr"/>
    <property type="match status" value="1"/>
</dbReference>
<dbReference type="NCBIfam" id="TIGR01646">
    <property type="entry name" value="vgr_GE"/>
    <property type="match status" value="1"/>
</dbReference>
<dbReference type="InterPro" id="IPR017847">
    <property type="entry name" value="T6SS_RhsGE_Vgr_subset"/>
</dbReference>
<dbReference type="Proteomes" id="UP000309215">
    <property type="component" value="Unassembled WGS sequence"/>
</dbReference>
<dbReference type="Pfam" id="PF04717">
    <property type="entry name" value="Phage_base_V"/>
    <property type="match status" value="1"/>
</dbReference>
<sequence>MPNDDFSFACEAVPGEGAFGAWGALRVARLRGREALSEPYRYEITLLAKAGAAEVDPRDLLGKRATLRIATLSNPPFKVVHGIVREASELSDLPEGTLLRVILEPPWTRAQHRTRCRIFLDKSLRRIVEAVLTGDPRMEHQASAEVEDDDNAPTFTPARELFTWRVTDTSRLDDPRARPFVVQYEESDFAFVSRLLEDEGISYHFENGREACLLVLSDDDAGRPRLDPPELGASIPGRNVSHLGLGGRLRPTRVVLDDHDWRKPTLDITAKAGSGDLAEYHYPGAYGDAADKGKPLAAARLDRYHVEASYAAGAGGVRVLSAGSIFALATEEPDHEGEYLVTRLDARGAQQGVLAQPAAEDALPWEARFDLARRGVGNAATASRFRPAQRTPKPRIRGVQTAVVTADPGASGAEVNVGGPDGLSVGCVRLRFPWDTDAARLAKEPSSLWVRVSQIFAGAGEGAVFHPRVGDEVIVDFDEGDPDRPVVVGRVYNGANLPARGGGHESSMKSLSTPGGGTYNEIMFGDAAGGELLHSFAGKDQTTDVANFRRESVVSNAKMTVGGNNTETIAANRTENVGANDTLTIGGNQTITIGGNAVTIVGGNHAHAVGANELNMVGGSQTIGVGGSLTESVGADVSESYGASRTTTVGGAVTESFGAMMKVTVGGNVDESAASHTLSVSAARLMMIGGNYTTVVTGDVTTQIGAVEIEASGGPQTLEVGGSITRSGPLHLTLSAFEDDIKSAKLDAQGSSSSYNVITLEAIGMTRDVTGIAKSKAGASPSAYGFEKRMCGGILKIAAVGLVASGVDNQGGGPNVEA</sequence>